<accession>A0A399SZC9</accession>
<evidence type="ECO:0000256" key="1">
    <source>
        <dbReference type="SAM" id="Phobius"/>
    </source>
</evidence>
<feature type="transmembrane region" description="Helical" evidence="1">
    <location>
        <begin position="102"/>
        <end position="119"/>
    </location>
</feature>
<proteinExistence type="predicted"/>
<name>A0A399SZC9_9BACT</name>
<feature type="transmembrane region" description="Helical" evidence="1">
    <location>
        <begin position="12"/>
        <end position="30"/>
    </location>
</feature>
<feature type="transmembrane region" description="Helical" evidence="1">
    <location>
        <begin position="368"/>
        <end position="389"/>
    </location>
</feature>
<keyword evidence="3" id="KW-1185">Reference proteome</keyword>
<keyword evidence="1" id="KW-1133">Transmembrane helix</keyword>
<evidence type="ECO:0000313" key="2">
    <source>
        <dbReference type="EMBL" id="RIJ48154.1"/>
    </source>
</evidence>
<feature type="transmembrane region" description="Helical" evidence="1">
    <location>
        <begin position="61"/>
        <end position="82"/>
    </location>
</feature>
<feature type="transmembrane region" description="Helical" evidence="1">
    <location>
        <begin position="436"/>
        <end position="454"/>
    </location>
</feature>
<keyword evidence="1" id="KW-0812">Transmembrane</keyword>
<comment type="caution">
    <text evidence="2">The sequence shown here is derived from an EMBL/GenBank/DDBJ whole genome shotgun (WGS) entry which is preliminary data.</text>
</comment>
<dbReference type="RefSeq" id="WP_119437884.1">
    <property type="nucleotide sequence ID" value="NZ_QWGR01000005.1"/>
</dbReference>
<protein>
    <submittedName>
        <fullName evidence="2">Uncharacterized protein</fullName>
    </submittedName>
</protein>
<feature type="transmembrane region" description="Helical" evidence="1">
    <location>
        <begin position="396"/>
        <end position="416"/>
    </location>
</feature>
<feature type="transmembrane region" description="Helical" evidence="1">
    <location>
        <begin position="36"/>
        <end position="54"/>
    </location>
</feature>
<evidence type="ECO:0000313" key="3">
    <source>
        <dbReference type="Proteomes" id="UP000265926"/>
    </source>
</evidence>
<organism evidence="2 3">
    <name type="scientific">Maribellus luteus</name>
    <dbReference type="NCBI Taxonomy" id="2305463"/>
    <lineage>
        <taxon>Bacteria</taxon>
        <taxon>Pseudomonadati</taxon>
        <taxon>Bacteroidota</taxon>
        <taxon>Bacteroidia</taxon>
        <taxon>Marinilabiliales</taxon>
        <taxon>Prolixibacteraceae</taxon>
        <taxon>Maribellus</taxon>
    </lineage>
</organism>
<dbReference type="EMBL" id="QWGR01000005">
    <property type="protein sequence ID" value="RIJ48154.1"/>
    <property type="molecule type" value="Genomic_DNA"/>
</dbReference>
<feature type="transmembrane region" description="Helical" evidence="1">
    <location>
        <begin position="274"/>
        <end position="292"/>
    </location>
</feature>
<dbReference type="Proteomes" id="UP000265926">
    <property type="component" value="Unassembled WGS sequence"/>
</dbReference>
<keyword evidence="1" id="KW-0472">Membrane</keyword>
<sequence>MNKEKFHSKWMFIAFPALAMMLGWGLRGHIGGGPYGAMIPGAMIALCVSLLLRMPARATSFLVVFGVIGIGLGGEMTYGQTLGFLKNPDTVWWGTAGTTLKGAVWGLLGGAVFALGFFFRSVPRKTLIVAFLLLILGIIVGFKLINDPMLLYFSDPVKPRAESWAGLLLGAVFLLGYLKLKIPAENFKIILRFTIWGTIGGALGFGLGGFWLVLGSHLPDVIFGSWWKAMEFSFGLLLGASLGYAAWLSRNDLVFEPDNEPLTEESGWAKWKELFVVLGTGLLIFWLFPSLIEVVGKVTLDNNMPGGSIKNEMIRLVDNYSFTGLIFVLVLIRFPKAAWQIGITLTFCHTAIDLFRDFYPGVNTLSPFTWHFFWVFLSTAVVAALVFYFSRKKDNIRNLLLVLTWSCIFISILRMYEHPRNFDLAGLSLCQVVCGRFFVDLFFVLSAVLLSWMIKSEFKTEAEKAA</sequence>
<dbReference type="OrthoDB" id="977273at2"/>
<feature type="transmembrane region" description="Helical" evidence="1">
    <location>
        <begin position="312"/>
        <end position="332"/>
    </location>
</feature>
<feature type="transmembrane region" description="Helical" evidence="1">
    <location>
        <begin position="126"/>
        <end position="145"/>
    </location>
</feature>
<dbReference type="AlphaFoldDB" id="A0A399SZC9"/>
<gene>
    <name evidence="2" type="ORF">D1614_10485</name>
</gene>
<feature type="transmembrane region" description="Helical" evidence="1">
    <location>
        <begin position="190"/>
        <end position="214"/>
    </location>
</feature>
<feature type="transmembrane region" description="Helical" evidence="1">
    <location>
        <begin position="161"/>
        <end position="178"/>
    </location>
</feature>
<reference evidence="2 3" key="1">
    <citation type="submission" date="2018-08" db="EMBL/GenBank/DDBJ databases">
        <title>Pallidiluteibacterium maritimus gen. nov., sp. nov., isolated from coastal sediment.</title>
        <authorList>
            <person name="Zhou L.Y."/>
        </authorList>
    </citation>
    <scope>NUCLEOTIDE SEQUENCE [LARGE SCALE GENOMIC DNA]</scope>
    <source>
        <strain evidence="2 3">XSD2</strain>
    </source>
</reference>